<dbReference type="InterPro" id="IPR003439">
    <property type="entry name" value="ABC_transporter-like_ATP-bd"/>
</dbReference>
<dbReference type="InterPro" id="IPR003593">
    <property type="entry name" value="AAA+_ATPase"/>
</dbReference>
<dbReference type="InterPro" id="IPR008995">
    <property type="entry name" value="Mo/tungstate-bd_C_term_dom"/>
</dbReference>
<keyword evidence="3 9" id="KW-0500">Molybdenum</keyword>
<keyword evidence="4" id="KW-0997">Cell inner membrane</keyword>
<dbReference type="InterPro" id="IPR027417">
    <property type="entry name" value="P-loop_NTPase"/>
</dbReference>
<evidence type="ECO:0000313" key="12">
    <source>
        <dbReference type="EMBL" id="MQY43869.1"/>
    </source>
</evidence>
<dbReference type="Gene3D" id="2.40.50.100">
    <property type="match status" value="1"/>
</dbReference>
<keyword evidence="1" id="KW-0813">Transport</keyword>
<keyword evidence="7" id="KW-1278">Translocase</keyword>
<sequence length="358" mass="39026">MLKIAMRHQLPNLALDIDLEAHAGVTALFGPSGSGKTTIANITAGLLRPDWAELRIGDRILCDSDRSIWLPPHQRRIGYIFQDARLLPHLSVEQNLRYGRRFARARKTRQSYDDIIAMLGLEHSLTRHPAHLSGGEKQRVAIGRALLSDPDLLIADEPLAALDQSRKMEILPYFEQLRDTLSVPILYVSHSQTEVARLATSVVAVSKGKVLKQGSFDTVFGSAQLCSDADHPARAVLTAMVDAHDHDGLTALRVGGQPIFVQQLSVPVGTQVHLQIAAQDVILARHAPQEISALNVLKTRVSAVHPGANHKAVVVLQNGTEQLFAEITKRSLDRLAITAGEEIYAIIKSVAISAGKIS</sequence>
<feature type="domain" description="Mop" evidence="11">
    <location>
        <begin position="290"/>
        <end position="356"/>
    </location>
</feature>
<evidence type="ECO:0000259" key="11">
    <source>
        <dbReference type="PROSITE" id="PS51866"/>
    </source>
</evidence>
<dbReference type="Pfam" id="PF00005">
    <property type="entry name" value="ABC_tran"/>
    <property type="match status" value="1"/>
</dbReference>
<dbReference type="GO" id="GO:0016020">
    <property type="term" value="C:membrane"/>
    <property type="evidence" value="ECO:0007669"/>
    <property type="project" value="InterPro"/>
</dbReference>
<evidence type="ECO:0000256" key="3">
    <source>
        <dbReference type="ARBA" id="ARBA00022505"/>
    </source>
</evidence>
<keyword evidence="6 12" id="KW-0067">ATP-binding</keyword>
<feature type="domain" description="ABC transporter" evidence="10">
    <location>
        <begin position="2"/>
        <end position="232"/>
    </location>
</feature>
<dbReference type="SMART" id="SM00382">
    <property type="entry name" value="AAA"/>
    <property type="match status" value="1"/>
</dbReference>
<proteinExistence type="predicted"/>
<keyword evidence="13" id="KW-1185">Reference proteome</keyword>
<evidence type="ECO:0000256" key="1">
    <source>
        <dbReference type="ARBA" id="ARBA00022448"/>
    </source>
</evidence>
<dbReference type="GO" id="GO:0140359">
    <property type="term" value="F:ABC-type transporter activity"/>
    <property type="evidence" value="ECO:0007669"/>
    <property type="project" value="InterPro"/>
</dbReference>
<comment type="caution">
    <text evidence="12">The sequence shown here is derived from an EMBL/GenBank/DDBJ whole genome shotgun (WGS) entry which is preliminary data.</text>
</comment>
<dbReference type="GO" id="GO:0016887">
    <property type="term" value="F:ATP hydrolysis activity"/>
    <property type="evidence" value="ECO:0007669"/>
    <property type="project" value="InterPro"/>
</dbReference>
<dbReference type="GO" id="GO:0015098">
    <property type="term" value="F:molybdate ion transmembrane transporter activity"/>
    <property type="evidence" value="ECO:0007669"/>
    <property type="project" value="InterPro"/>
</dbReference>
<evidence type="ECO:0000313" key="13">
    <source>
        <dbReference type="Proteomes" id="UP000436694"/>
    </source>
</evidence>
<gene>
    <name evidence="12" type="primary">modC</name>
    <name evidence="12" type="ORF">GG681_14580</name>
</gene>
<keyword evidence="8" id="KW-0472">Membrane</keyword>
<dbReference type="NCBIfam" id="TIGR02142">
    <property type="entry name" value="modC_ABC"/>
    <property type="match status" value="1"/>
</dbReference>
<evidence type="ECO:0000256" key="6">
    <source>
        <dbReference type="ARBA" id="ARBA00022840"/>
    </source>
</evidence>
<evidence type="ECO:0000256" key="5">
    <source>
        <dbReference type="ARBA" id="ARBA00022741"/>
    </source>
</evidence>
<evidence type="ECO:0000256" key="8">
    <source>
        <dbReference type="ARBA" id="ARBA00023136"/>
    </source>
</evidence>
<accession>A0A844ANE5</accession>
<dbReference type="Pfam" id="PF03459">
    <property type="entry name" value="TOBE"/>
    <property type="match status" value="1"/>
</dbReference>
<keyword evidence="5" id="KW-0547">Nucleotide-binding</keyword>
<dbReference type="Gene3D" id="3.40.50.300">
    <property type="entry name" value="P-loop containing nucleotide triphosphate hydrolases"/>
    <property type="match status" value="1"/>
</dbReference>
<dbReference type="SUPFAM" id="SSF52540">
    <property type="entry name" value="P-loop containing nucleoside triphosphate hydrolases"/>
    <property type="match status" value="1"/>
</dbReference>
<dbReference type="InterPro" id="IPR011868">
    <property type="entry name" value="ModC_ABC_ATP-bd"/>
</dbReference>
<dbReference type="SUPFAM" id="SSF50331">
    <property type="entry name" value="MOP-like"/>
    <property type="match status" value="1"/>
</dbReference>
<dbReference type="PROSITE" id="PS00211">
    <property type="entry name" value="ABC_TRANSPORTER_1"/>
    <property type="match status" value="1"/>
</dbReference>
<dbReference type="GO" id="GO:0005524">
    <property type="term" value="F:ATP binding"/>
    <property type="evidence" value="ECO:0007669"/>
    <property type="project" value="UniProtKB-KW"/>
</dbReference>
<dbReference type="AlphaFoldDB" id="A0A844ANE5"/>
<evidence type="ECO:0000256" key="9">
    <source>
        <dbReference type="PROSITE-ProRule" id="PRU01213"/>
    </source>
</evidence>
<dbReference type="RefSeq" id="WP_153548761.1">
    <property type="nucleotide sequence ID" value="NZ_WIXK01000008.1"/>
</dbReference>
<reference evidence="12 13" key="1">
    <citation type="submission" date="2019-10" db="EMBL/GenBank/DDBJ databases">
        <title>Epibacterium sp. nov., isolated from seawater.</title>
        <authorList>
            <person name="Zhang X."/>
            <person name="Li N."/>
        </authorList>
    </citation>
    <scope>NUCLEOTIDE SEQUENCE [LARGE SCALE GENOMIC DNA]</scope>
    <source>
        <strain evidence="12 13">SM1969</strain>
    </source>
</reference>
<evidence type="ECO:0000256" key="7">
    <source>
        <dbReference type="ARBA" id="ARBA00022967"/>
    </source>
</evidence>
<evidence type="ECO:0000256" key="2">
    <source>
        <dbReference type="ARBA" id="ARBA00022475"/>
    </source>
</evidence>
<dbReference type="PANTHER" id="PTHR43514">
    <property type="entry name" value="ABC TRANSPORTER I FAMILY MEMBER 10"/>
    <property type="match status" value="1"/>
</dbReference>
<name>A0A844ANE5_9RHOB</name>
<dbReference type="PANTHER" id="PTHR43514:SF4">
    <property type="entry name" value="ABC TRANSPORTER I FAMILY MEMBER 10"/>
    <property type="match status" value="1"/>
</dbReference>
<protein>
    <submittedName>
        <fullName evidence="12">Molybdenum ABC transporter ATP-binding protein</fullName>
    </submittedName>
</protein>
<dbReference type="InterPro" id="IPR004606">
    <property type="entry name" value="Mop_domain"/>
</dbReference>
<evidence type="ECO:0000256" key="4">
    <source>
        <dbReference type="ARBA" id="ARBA00022519"/>
    </source>
</evidence>
<dbReference type="InterPro" id="IPR005116">
    <property type="entry name" value="Transp-assoc_OB_typ1"/>
</dbReference>
<keyword evidence="2" id="KW-1003">Cell membrane</keyword>
<dbReference type="Proteomes" id="UP000436694">
    <property type="component" value="Unassembled WGS sequence"/>
</dbReference>
<evidence type="ECO:0000259" key="10">
    <source>
        <dbReference type="PROSITE" id="PS50893"/>
    </source>
</evidence>
<dbReference type="InterPro" id="IPR050334">
    <property type="entry name" value="Molybdenum_import_ModC"/>
</dbReference>
<organism evidence="12 13">
    <name type="scientific">Tritonibacter aquimaris</name>
    <dbReference type="NCBI Taxonomy" id="2663379"/>
    <lineage>
        <taxon>Bacteria</taxon>
        <taxon>Pseudomonadati</taxon>
        <taxon>Pseudomonadota</taxon>
        <taxon>Alphaproteobacteria</taxon>
        <taxon>Rhodobacterales</taxon>
        <taxon>Paracoccaceae</taxon>
        <taxon>Tritonibacter</taxon>
    </lineage>
</organism>
<dbReference type="EMBL" id="WIXK01000008">
    <property type="protein sequence ID" value="MQY43869.1"/>
    <property type="molecule type" value="Genomic_DNA"/>
</dbReference>
<dbReference type="InterPro" id="IPR017871">
    <property type="entry name" value="ABC_transporter-like_CS"/>
</dbReference>
<dbReference type="PROSITE" id="PS50893">
    <property type="entry name" value="ABC_TRANSPORTER_2"/>
    <property type="match status" value="1"/>
</dbReference>
<dbReference type="PROSITE" id="PS51866">
    <property type="entry name" value="MOP"/>
    <property type="match status" value="1"/>
</dbReference>